<dbReference type="STRING" id="372326.A0A1V4K9Y5"/>
<gene>
    <name evidence="5" type="ORF">AV530_011478</name>
</gene>
<feature type="signal peptide" evidence="4">
    <location>
        <begin position="1"/>
        <end position="19"/>
    </location>
</feature>
<reference evidence="5 6" key="1">
    <citation type="submission" date="2016-02" db="EMBL/GenBank/DDBJ databases">
        <title>Band-tailed pigeon sequencing and assembly.</title>
        <authorList>
            <person name="Soares A.E."/>
            <person name="Novak B.J."/>
            <person name="Rice E.S."/>
            <person name="O'Connell B."/>
            <person name="Chang D."/>
            <person name="Weber S."/>
            <person name="Shapiro B."/>
        </authorList>
    </citation>
    <scope>NUCLEOTIDE SEQUENCE [LARGE SCALE GENOMIC DNA]</scope>
    <source>
        <strain evidence="5">BTP2013</strain>
        <tissue evidence="5">Blood</tissue>
    </source>
</reference>
<dbReference type="SUPFAM" id="SSF52047">
    <property type="entry name" value="RNI-like"/>
    <property type="match status" value="1"/>
</dbReference>
<dbReference type="PANTHER" id="PTHR46358">
    <property type="entry name" value="TONSOKU-LIKE PROTEIN"/>
    <property type="match status" value="1"/>
</dbReference>
<dbReference type="GO" id="GO:0031297">
    <property type="term" value="P:replication fork processing"/>
    <property type="evidence" value="ECO:0007669"/>
    <property type="project" value="TreeGrafter"/>
</dbReference>
<keyword evidence="2" id="KW-0677">Repeat</keyword>
<evidence type="ECO:0000313" key="5">
    <source>
        <dbReference type="EMBL" id="OPJ81228.1"/>
    </source>
</evidence>
<dbReference type="AlphaFoldDB" id="A0A1V4K9Y5"/>
<accession>A0A1V4K9Y5</accession>
<keyword evidence="3" id="KW-0539">Nucleus</keyword>
<evidence type="ECO:0000313" key="6">
    <source>
        <dbReference type="Proteomes" id="UP000190648"/>
    </source>
</evidence>
<comment type="subcellular location">
    <subcellularLocation>
        <location evidence="1">Nucleus</location>
    </subcellularLocation>
</comment>
<dbReference type="GO" id="GO:0000724">
    <property type="term" value="P:double-strand break repair via homologous recombination"/>
    <property type="evidence" value="ECO:0007669"/>
    <property type="project" value="TreeGrafter"/>
</dbReference>
<dbReference type="Gene3D" id="3.80.10.10">
    <property type="entry name" value="Ribonuclease Inhibitor"/>
    <property type="match status" value="1"/>
</dbReference>
<evidence type="ECO:0000256" key="2">
    <source>
        <dbReference type="ARBA" id="ARBA00022737"/>
    </source>
</evidence>
<keyword evidence="4" id="KW-0732">Signal</keyword>
<keyword evidence="6" id="KW-1185">Reference proteome</keyword>
<dbReference type="OrthoDB" id="5806726at2759"/>
<sequence length="190" mass="19386">MAPLLLLLLLPSLGVPTGASPGVPDPVAALRALVSSGTGSLPRGAVASLVGIAARRAQCRVPCGADGWALSHLTLAGNHLGDSDVLEVARCLRSCPALVSLDLSANPGIGVTGLRALLDALGERGRGLRFLSLAGCSVDGPSDTATWAKISLIQDLRLCGRRITQRGATGATGATLSTLARHRKLFCKSH</sequence>
<dbReference type="InterPro" id="IPR032675">
    <property type="entry name" value="LRR_dom_sf"/>
</dbReference>
<dbReference type="EMBL" id="LSYS01004026">
    <property type="protein sequence ID" value="OPJ81228.1"/>
    <property type="molecule type" value="Genomic_DNA"/>
</dbReference>
<feature type="chain" id="PRO_5012505663" description="Leucine-rich repeat-containing protein 73" evidence="4">
    <location>
        <begin position="20"/>
        <end position="190"/>
    </location>
</feature>
<dbReference type="PANTHER" id="PTHR46358:SF1">
    <property type="entry name" value="TONSOKU-LIKE PROTEIN"/>
    <property type="match status" value="1"/>
</dbReference>
<organism evidence="5 6">
    <name type="scientific">Patagioenas fasciata monilis</name>
    <dbReference type="NCBI Taxonomy" id="372326"/>
    <lineage>
        <taxon>Eukaryota</taxon>
        <taxon>Metazoa</taxon>
        <taxon>Chordata</taxon>
        <taxon>Craniata</taxon>
        <taxon>Vertebrata</taxon>
        <taxon>Euteleostomi</taxon>
        <taxon>Archelosauria</taxon>
        <taxon>Archosauria</taxon>
        <taxon>Dinosauria</taxon>
        <taxon>Saurischia</taxon>
        <taxon>Theropoda</taxon>
        <taxon>Coelurosauria</taxon>
        <taxon>Aves</taxon>
        <taxon>Neognathae</taxon>
        <taxon>Neoaves</taxon>
        <taxon>Columbimorphae</taxon>
        <taxon>Columbiformes</taxon>
        <taxon>Columbidae</taxon>
        <taxon>Patagioenas</taxon>
    </lineage>
</organism>
<dbReference type="GO" id="GO:0043596">
    <property type="term" value="C:nuclear replication fork"/>
    <property type="evidence" value="ECO:0007669"/>
    <property type="project" value="TreeGrafter"/>
</dbReference>
<evidence type="ECO:0008006" key="7">
    <source>
        <dbReference type="Google" id="ProtNLM"/>
    </source>
</evidence>
<dbReference type="InterPro" id="IPR052311">
    <property type="entry name" value="MMS22L-TONSL_complex_comp"/>
</dbReference>
<evidence type="ECO:0000256" key="3">
    <source>
        <dbReference type="ARBA" id="ARBA00023242"/>
    </source>
</evidence>
<proteinExistence type="predicted"/>
<protein>
    <recommendedName>
        <fullName evidence="7">Leucine-rich repeat-containing protein 73</fullName>
    </recommendedName>
</protein>
<comment type="caution">
    <text evidence="5">The sequence shown here is derived from an EMBL/GenBank/DDBJ whole genome shotgun (WGS) entry which is preliminary data.</text>
</comment>
<evidence type="ECO:0000256" key="1">
    <source>
        <dbReference type="ARBA" id="ARBA00004123"/>
    </source>
</evidence>
<dbReference type="Proteomes" id="UP000190648">
    <property type="component" value="Unassembled WGS sequence"/>
</dbReference>
<evidence type="ECO:0000256" key="4">
    <source>
        <dbReference type="SAM" id="SignalP"/>
    </source>
</evidence>
<name>A0A1V4K9Y5_PATFA</name>